<feature type="transmembrane region" description="Helical" evidence="5">
    <location>
        <begin position="114"/>
        <end position="137"/>
    </location>
</feature>
<feature type="transmembrane region" description="Helical" evidence="5">
    <location>
        <begin position="89"/>
        <end position="108"/>
    </location>
</feature>
<gene>
    <name evidence="7" type="ORF">ATJ97_2605</name>
</gene>
<evidence type="ECO:0000313" key="7">
    <source>
        <dbReference type="EMBL" id="PFG40084.1"/>
    </source>
</evidence>
<dbReference type="AlphaFoldDB" id="A0A2A9EM91"/>
<organism evidence="7 8">
    <name type="scientific">Georgenia soli</name>
    <dbReference type="NCBI Taxonomy" id="638953"/>
    <lineage>
        <taxon>Bacteria</taxon>
        <taxon>Bacillati</taxon>
        <taxon>Actinomycetota</taxon>
        <taxon>Actinomycetes</taxon>
        <taxon>Micrococcales</taxon>
        <taxon>Bogoriellaceae</taxon>
        <taxon>Georgenia</taxon>
    </lineage>
</organism>
<evidence type="ECO:0000256" key="4">
    <source>
        <dbReference type="ARBA" id="ARBA00023136"/>
    </source>
</evidence>
<name>A0A2A9EM91_9MICO</name>
<proteinExistence type="predicted"/>
<feature type="transmembrane region" description="Helical" evidence="5">
    <location>
        <begin position="61"/>
        <end position="82"/>
    </location>
</feature>
<reference evidence="7 8" key="1">
    <citation type="submission" date="2017-10" db="EMBL/GenBank/DDBJ databases">
        <title>Sequencing the genomes of 1000 actinobacteria strains.</title>
        <authorList>
            <person name="Klenk H.-P."/>
        </authorList>
    </citation>
    <scope>NUCLEOTIDE SEQUENCE [LARGE SCALE GENOMIC DNA]</scope>
    <source>
        <strain evidence="7 8">DSM 21838</strain>
    </source>
</reference>
<sequence>MSAFDPPATWLELPDVVRARRRTLTTLLVAQVLGTLGIGAAPSVGVLLAEQVTASETWAGLARSSTTVGAALAAFPLGALAARRGRAGSLTLAWTVAAVGTALLVAAAQTGSTVLLVLGMLGTGAGAAAGLQSRFAATDLAEPAHRARSLALVVWIGTLGAVVGPNLGLPGEWVEARLGLAPLAGAFAIGAVLLAVTAGVVALGLRPDPLLLAQRHTAADARPGGGAPLPGRAGFAAALREVRASPRGALALTALVLAHVAMVSVMTMTPVHLAHLGHGVGVVGLTISLHVLGMFALAPVVGAAADRFGQVPTILAGQVTLVGAAAVNLLGAASTPAVATGLFLLGLGWSVVTVPAAALLSESVPARSRPLVQGTGDALMNAAAALGAIVSGPLLAVAGFPGLAVVSGLCVVPVVALAARARRVPGRGA</sequence>
<evidence type="ECO:0000313" key="8">
    <source>
        <dbReference type="Proteomes" id="UP000222106"/>
    </source>
</evidence>
<dbReference type="GO" id="GO:0005886">
    <property type="term" value="C:plasma membrane"/>
    <property type="evidence" value="ECO:0007669"/>
    <property type="project" value="UniProtKB-SubCell"/>
</dbReference>
<keyword evidence="8" id="KW-1185">Reference proteome</keyword>
<dbReference type="Gene3D" id="1.20.1250.20">
    <property type="entry name" value="MFS general substrate transporter like domains"/>
    <property type="match status" value="1"/>
</dbReference>
<dbReference type="Proteomes" id="UP000222106">
    <property type="component" value="Unassembled WGS sequence"/>
</dbReference>
<dbReference type="InterPro" id="IPR011701">
    <property type="entry name" value="MFS"/>
</dbReference>
<feature type="transmembrane region" description="Helical" evidence="5">
    <location>
        <begin position="180"/>
        <end position="205"/>
    </location>
</feature>
<comment type="subcellular location">
    <subcellularLocation>
        <location evidence="1">Cell membrane</location>
        <topology evidence="1">Multi-pass membrane protein</topology>
    </subcellularLocation>
</comment>
<evidence type="ECO:0000256" key="2">
    <source>
        <dbReference type="ARBA" id="ARBA00022692"/>
    </source>
</evidence>
<dbReference type="SUPFAM" id="SSF103473">
    <property type="entry name" value="MFS general substrate transporter"/>
    <property type="match status" value="1"/>
</dbReference>
<feature type="transmembrane region" description="Helical" evidence="5">
    <location>
        <begin position="337"/>
        <end position="359"/>
    </location>
</feature>
<comment type="caution">
    <text evidence="7">The sequence shown here is derived from an EMBL/GenBank/DDBJ whole genome shotgun (WGS) entry which is preliminary data.</text>
</comment>
<dbReference type="PANTHER" id="PTHR23534">
    <property type="entry name" value="MFS PERMEASE"/>
    <property type="match status" value="1"/>
</dbReference>
<dbReference type="PROSITE" id="PS50850">
    <property type="entry name" value="MFS"/>
    <property type="match status" value="1"/>
</dbReference>
<keyword evidence="4 5" id="KW-0472">Membrane</keyword>
<keyword evidence="3 5" id="KW-1133">Transmembrane helix</keyword>
<dbReference type="PANTHER" id="PTHR23534:SF1">
    <property type="entry name" value="MAJOR FACILITATOR SUPERFAMILY PROTEIN"/>
    <property type="match status" value="1"/>
</dbReference>
<feature type="transmembrane region" description="Helical" evidence="5">
    <location>
        <begin position="280"/>
        <end position="301"/>
    </location>
</feature>
<evidence type="ECO:0000256" key="1">
    <source>
        <dbReference type="ARBA" id="ARBA00004651"/>
    </source>
</evidence>
<feature type="domain" description="Major facilitator superfamily (MFS) profile" evidence="6">
    <location>
        <begin position="23"/>
        <end position="425"/>
    </location>
</feature>
<feature type="transmembrane region" description="Helical" evidence="5">
    <location>
        <begin position="396"/>
        <end position="419"/>
    </location>
</feature>
<evidence type="ECO:0000256" key="3">
    <source>
        <dbReference type="ARBA" id="ARBA00022989"/>
    </source>
</evidence>
<dbReference type="InterPro" id="IPR036259">
    <property type="entry name" value="MFS_trans_sf"/>
</dbReference>
<dbReference type="EMBL" id="PDJI01000004">
    <property type="protein sequence ID" value="PFG40084.1"/>
    <property type="molecule type" value="Genomic_DNA"/>
</dbReference>
<feature type="transmembrane region" description="Helical" evidence="5">
    <location>
        <begin position="27"/>
        <end position="49"/>
    </location>
</feature>
<protein>
    <submittedName>
        <fullName evidence="7">MFS transporter</fullName>
    </submittedName>
</protein>
<keyword evidence="2 5" id="KW-0812">Transmembrane</keyword>
<evidence type="ECO:0000256" key="5">
    <source>
        <dbReference type="SAM" id="Phobius"/>
    </source>
</evidence>
<dbReference type="Pfam" id="PF07690">
    <property type="entry name" value="MFS_1"/>
    <property type="match status" value="1"/>
</dbReference>
<dbReference type="GO" id="GO:0022857">
    <property type="term" value="F:transmembrane transporter activity"/>
    <property type="evidence" value="ECO:0007669"/>
    <property type="project" value="InterPro"/>
</dbReference>
<dbReference type="InterPro" id="IPR020846">
    <property type="entry name" value="MFS_dom"/>
</dbReference>
<accession>A0A2A9EM91</accession>
<feature type="transmembrane region" description="Helical" evidence="5">
    <location>
        <begin position="149"/>
        <end position="168"/>
    </location>
</feature>
<dbReference type="RefSeq" id="WP_245862477.1">
    <property type="nucleotide sequence ID" value="NZ_PDJI01000004.1"/>
</dbReference>
<evidence type="ECO:0000259" key="6">
    <source>
        <dbReference type="PROSITE" id="PS50850"/>
    </source>
</evidence>
<feature type="transmembrane region" description="Helical" evidence="5">
    <location>
        <begin position="313"/>
        <end position="331"/>
    </location>
</feature>